<keyword evidence="1" id="KW-1185">Reference proteome</keyword>
<protein>
    <submittedName>
        <fullName evidence="2">Uncharacterized protein LOC105680649</fullName>
    </submittedName>
</protein>
<dbReference type="OMA" id="HTIVECP"/>
<dbReference type="GeneID" id="105680649"/>
<evidence type="ECO:0000313" key="1">
    <source>
        <dbReference type="Proteomes" id="UP000515180"/>
    </source>
</evidence>
<reference evidence="2" key="1">
    <citation type="submission" date="2025-08" db="UniProtKB">
        <authorList>
            <consortium name="RefSeq"/>
        </authorList>
    </citation>
    <scope>IDENTIFICATION</scope>
</reference>
<dbReference type="RefSeq" id="XP_012240119.1">
    <property type="nucleotide sequence ID" value="XM_012384696.1"/>
</dbReference>
<proteinExistence type="predicted"/>
<name>A0A6P3USI6_BOMIM</name>
<dbReference type="OrthoDB" id="7615806at2759"/>
<accession>A0A6P3USI6</accession>
<dbReference type="KEGG" id="bim:105680649"/>
<evidence type="ECO:0000313" key="2">
    <source>
        <dbReference type="RefSeq" id="XP_012240119.1"/>
    </source>
</evidence>
<organism evidence="1 2">
    <name type="scientific">Bombus impatiens</name>
    <name type="common">Bumblebee</name>
    <dbReference type="NCBI Taxonomy" id="132113"/>
    <lineage>
        <taxon>Eukaryota</taxon>
        <taxon>Metazoa</taxon>
        <taxon>Ecdysozoa</taxon>
        <taxon>Arthropoda</taxon>
        <taxon>Hexapoda</taxon>
        <taxon>Insecta</taxon>
        <taxon>Pterygota</taxon>
        <taxon>Neoptera</taxon>
        <taxon>Endopterygota</taxon>
        <taxon>Hymenoptera</taxon>
        <taxon>Apocrita</taxon>
        <taxon>Aculeata</taxon>
        <taxon>Apoidea</taxon>
        <taxon>Anthophila</taxon>
        <taxon>Apidae</taxon>
        <taxon>Bombus</taxon>
        <taxon>Pyrobombus</taxon>
    </lineage>
</organism>
<dbReference type="AlphaFoldDB" id="A0A6P3USI6"/>
<dbReference type="Proteomes" id="UP000515180">
    <property type="component" value="Unplaced"/>
</dbReference>
<gene>
    <name evidence="2" type="primary">LOC105680649</name>
</gene>
<sequence length="101" mass="11783">MTQVLTGHGAFGEFLLRIRREVTSTCHHCEEEEDTAQHTLQFCPAWEEPRRVLRLAIGESLAPEVIVEAMLRRKQEYIAVCPYCEQVMRAKERAKRERVRG</sequence>